<dbReference type="GO" id="GO:0010133">
    <property type="term" value="P:L-proline catabolic process to L-glutamate"/>
    <property type="evidence" value="ECO:0007669"/>
    <property type="project" value="InterPro"/>
</dbReference>
<feature type="binding site" evidence="9">
    <location>
        <position position="288"/>
    </location>
    <ligand>
        <name>substrate</name>
    </ligand>
</feature>
<dbReference type="GO" id="GO:0000166">
    <property type="term" value="F:nucleotide binding"/>
    <property type="evidence" value="ECO:0007669"/>
    <property type="project" value="UniProtKB-KW"/>
</dbReference>
<dbReference type="PANTHER" id="PTHR13914">
    <property type="entry name" value="PROLINE OXIDASE"/>
    <property type="match status" value="1"/>
</dbReference>
<dbReference type="InterPro" id="IPR029041">
    <property type="entry name" value="FAD-linked_oxidoreductase-like"/>
</dbReference>
<evidence type="ECO:0000256" key="2">
    <source>
        <dbReference type="ARBA" id="ARBA00012695"/>
    </source>
</evidence>
<organism evidence="12 13">
    <name type="scientific">Kineosporia babensis</name>
    <dbReference type="NCBI Taxonomy" id="499548"/>
    <lineage>
        <taxon>Bacteria</taxon>
        <taxon>Bacillati</taxon>
        <taxon>Actinomycetota</taxon>
        <taxon>Actinomycetes</taxon>
        <taxon>Kineosporiales</taxon>
        <taxon>Kineosporiaceae</taxon>
        <taxon>Kineosporia</taxon>
    </lineage>
</organism>
<evidence type="ECO:0000256" key="7">
    <source>
        <dbReference type="ARBA" id="ARBA00023062"/>
    </source>
</evidence>
<dbReference type="SUPFAM" id="SSF51730">
    <property type="entry name" value="FAD-linked oxidoreductase"/>
    <property type="match status" value="1"/>
</dbReference>
<accession>A0A9X1NFN6</accession>
<evidence type="ECO:0000256" key="10">
    <source>
        <dbReference type="PIRSR" id="PIRSR000196-2"/>
    </source>
</evidence>
<dbReference type="EC" id="1.5.5.2" evidence="2"/>
<feature type="domain" description="Proline dehydrogenase" evidence="11">
    <location>
        <begin position="41"/>
        <end position="299"/>
    </location>
</feature>
<feature type="binding site" evidence="9">
    <location>
        <position position="97"/>
    </location>
    <ligand>
        <name>substrate</name>
    </ligand>
</feature>
<evidence type="ECO:0000256" key="4">
    <source>
        <dbReference type="ARBA" id="ARBA00022741"/>
    </source>
</evidence>
<comment type="cofactor">
    <cofactor evidence="10">
        <name>FAD</name>
        <dbReference type="ChEBI" id="CHEBI:57692"/>
    </cofactor>
    <text evidence="10">Binds 1 FAD per subunit.</text>
</comment>
<proteinExistence type="predicted"/>
<evidence type="ECO:0000259" key="11">
    <source>
        <dbReference type="Pfam" id="PF01619"/>
    </source>
</evidence>
<dbReference type="GO" id="GO:0004657">
    <property type="term" value="F:proline dehydrogenase activity"/>
    <property type="evidence" value="ECO:0007669"/>
    <property type="project" value="UniProtKB-EC"/>
</dbReference>
<dbReference type="InterPro" id="IPR002872">
    <property type="entry name" value="Proline_DH_dom"/>
</dbReference>
<dbReference type="PIRSF" id="PIRSF000196">
    <property type="entry name" value="Pro_dehydrog"/>
    <property type="match status" value="1"/>
</dbReference>
<name>A0A9X1NFN6_9ACTN</name>
<dbReference type="EMBL" id="JAJOMB010000010">
    <property type="protein sequence ID" value="MCD5313175.1"/>
    <property type="molecule type" value="Genomic_DNA"/>
</dbReference>
<feature type="binding site" evidence="9">
    <location>
        <position position="289"/>
    </location>
    <ligand>
        <name>substrate</name>
    </ligand>
</feature>
<reference evidence="12" key="1">
    <citation type="submission" date="2021-11" db="EMBL/GenBank/DDBJ databases">
        <title>Streptomyces corallinus and Kineosporia corallina sp. nov., two new coral-derived marine actinobacteria.</title>
        <authorList>
            <person name="Buangrab K."/>
            <person name="Sutthacheep M."/>
            <person name="Yeemin T."/>
            <person name="Harunari E."/>
            <person name="Igarashi Y."/>
            <person name="Sripreechasak P."/>
            <person name="Kanchanasin P."/>
            <person name="Tanasupawat S."/>
            <person name="Phongsopitanun W."/>
        </authorList>
    </citation>
    <scope>NUCLEOTIDE SEQUENCE</scope>
    <source>
        <strain evidence="12">JCM 31032</strain>
    </source>
</reference>
<feature type="binding site" evidence="10">
    <location>
        <position position="201"/>
    </location>
    <ligand>
        <name>FAD</name>
        <dbReference type="ChEBI" id="CHEBI:57692"/>
    </ligand>
</feature>
<keyword evidence="13" id="KW-1185">Reference proteome</keyword>
<evidence type="ECO:0000256" key="8">
    <source>
        <dbReference type="ARBA" id="ARBA00048779"/>
    </source>
</evidence>
<comment type="pathway">
    <text evidence="1">Amino-acid degradation; L-proline degradation into L-glutamate; L-glutamate from L-proline: step 1/2.</text>
</comment>
<dbReference type="PANTHER" id="PTHR13914:SF0">
    <property type="entry name" value="PROLINE DEHYDROGENASE 1, MITOCHONDRIAL"/>
    <property type="match status" value="1"/>
</dbReference>
<feature type="binding site" evidence="10">
    <location>
        <position position="163"/>
    </location>
    <ligand>
        <name>FAD</name>
        <dbReference type="ChEBI" id="CHEBI:57692"/>
    </ligand>
</feature>
<keyword evidence="5 10" id="KW-0274">FAD</keyword>
<feature type="binding site" evidence="10">
    <location>
        <begin position="226"/>
        <end position="227"/>
    </location>
    <ligand>
        <name>FAD</name>
        <dbReference type="ChEBI" id="CHEBI:57692"/>
    </ligand>
</feature>
<keyword evidence="6" id="KW-0560">Oxidoreductase</keyword>
<gene>
    <name evidence="12" type="ORF">LR394_19900</name>
</gene>
<comment type="catalytic activity">
    <reaction evidence="8">
        <text>L-proline + a quinone = (S)-1-pyrroline-5-carboxylate + a quinol + H(+)</text>
        <dbReference type="Rhea" id="RHEA:23784"/>
        <dbReference type="ChEBI" id="CHEBI:15378"/>
        <dbReference type="ChEBI" id="CHEBI:17388"/>
        <dbReference type="ChEBI" id="CHEBI:24646"/>
        <dbReference type="ChEBI" id="CHEBI:60039"/>
        <dbReference type="ChEBI" id="CHEBI:132124"/>
        <dbReference type="EC" id="1.5.5.2"/>
    </reaction>
</comment>
<evidence type="ECO:0000256" key="5">
    <source>
        <dbReference type="ARBA" id="ARBA00022827"/>
    </source>
</evidence>
<evidence type="ECO:0000256" key="1">
    <source>
        <dbReference type="ARBA" id="ARBA00004739"/>
    </source>
</evidence>
<keyword evidence="7" id="KW-0642">Proline metabolism</keyword>
<evidence type="ECO:0000313" key="13">
    <source>
        <dbReference type="Proteomes" id="UP001138997"/>
    </source>
</evidence>
<keyword evidence="3" id="KW-0285">Flavoprotein</keyword>
<dbReference type="Gene3D" id="3.20.20.220">
    <property type="match status" value="1"/>
</dbReference>
<dbReference type="RefSeq" id="WP_231444119.1">
    <property type="nucleotide sequence ID" value="NZ_JAJOMB010000010.1"/>
</dbReference>
<dbReference type="Pfam" id="PF01619">
    <property type="entry name" value="Pro_dh"/>
    <property type="match status" value="1"/>
</dbReference>
<sequence length="307" mass="33006">MPKLLLAAAQTRPVRASVSALPISRKMVRRFIAGPDAASALEVTRTLREQGLAVTLDVLGEDVTDASQAAATAAAYRSLLADLADADLADRAEVSVKLSALGQALGADGHKIALENAASIAEAAAATGTTMTLDMEDHTTVDSTLGILQELRTQHPWVGAVLQAALYRTEGDCRDLSNAGSRVRLVKGAYAEPASVAHPRKADVDAAYRRCMEILFNGQGHPMIATHDMALVAEATATAARLGRSRESWELQMLYGIRTDEQKTLSAAGVDVRVYLPFGTDWYGYYIRRLAERPANVFFLLRNLKNA</sequence>
<feature type="binding site" evidence="10">
    <location>
        <begin position="187"/>
        <end position="189"/>
    </location>
    <ligand>
        <name>FAD</name>
        <dbReference type="ChEBI" id="CHEBI:57692"/>
    </ligand>
</feature>
<dbReference type="InterPro" id="IPR008219">
    <property type="entry name" value="PRODH_bac_arc"/>
</dbReference>
<evidence type="ECO:0000256" key="9">
    <source>
        <dbReference type="PIRSR" id="PIRSR000196-1"/>
    </source>
</evidence>
<keyword evidence="4 10" id="KW-0547">Nucleotide-binding</keyword>
<feature type="binding site" evidence="10">
    <location>
        <position position="135"/>
    </location>
    <ligand>
        <name>FAD</name>
        <dbReference type="ChEBI" id="CHEBI:57692"/>
    </ligand>
</feature>
<evidence type="ECO:0000256" key="3">
    <source>
        <dbReference type="ARBA" id="ARBA00022630"/>
    </source>
</evidence>
<dbReference type="AlphaFoldDB" id="A0A9X1NFN6"/>
<dbReference type="InterPro" id="IPR015659">
    <property type="entry name" value="Proline_oxidase"/>
</dbReference>
<evidence type="ECO:0000256" key="6">
    <source>
        <dbReference type="ARBA" id="ARBA00023002"/>
    </source>
</evidence>
<protein>
    <recommendedName>
        <fullName evidence="2">proline dehydrogenase</fullName>
        <ecNumber evidence="2">1.5.5.2</ecNumber>
    </recommendedName>
</protein>
<comment type="caution">
    <text evidence="12">The sequence shown here is derived from an EMBL/GenBank/DDBJ whole genome shotgun (WGS) entry which is preliminary data.</text>
</comment>
<evidence type="ECO:0000313" key="12">
    <source>
        <dbReference type="EMBL" id="MCD5313175.1"/>
    </source>
</evidence>
<dbReference type="Proteomes" id="UP001138997">
    <property type="component" value="Unassembled WGS sequence"/>
</dbReference>